<dbReference type="GO" id="GO:0004930">
    <property type="term" value="F:G protein-coupled receptor activity"/>
    <property type="evidence" value="ECO:0007669"/>
    <property type="project" value="UniProtKB-KW"/>
</dbReference>
<dbReference type="CDD" id="cd14967">
    <property type="entry name" value="7tmA_amine_R-like"/>
    <property type="match status" value="1"/>
</dbReference>
<sequence length="345" mass="38803">MSEAGNMTNATPPMGPTGINPTPNSIVAAVFVAILILVTLFGNILVCVSFYSFPNLRTICNYFIVSLSVADILVALLAMPFWLIVQLNNTAWPLTLSTELLLFWSCVDIFCGTASIMNLTAVSVDRMLAIVTPFKYPKLLTSKRALIVIIWIWLYATAIACSRLADWPGKSYLHFVSTVSFFLPLSLVILMYTVIFTVVKIQVHRIGKEHANEMKAAKTILVVIGAFVVCWLPFFVIVVGHANDPKFKYPMEVYNMFKWMEYLNSCLNPVIYTCTNRTYRRAFKRLFNRVYLEQTVGTSRRGSTVSMYLSRRGSAITGYMSNRRPRGSLALTPVSNMETIESESQ</sequence>
<organism evidence="11 12">
    <name type="scientific">Desmophyllum pertusum</name>
    <dbReference type="NCBI Taxonomy" id="174260"/>
    <lineage>
        <taxon>Eukaryota</taxon>
        <taxon>Metazoa</taxon>
        <taxon>Cnidaria</taxon>
        <taxon>Anthozoa</taxon>
        <taxon>Hexacorallia</taxon>
        <taxon>Scleractinia</taxon>
        <taxon>Caryophylliina</taxon>
        <taxon>Caryophylliidae</taxon>
        <taxon>Desmophyllum</taxon>
    </lineage>
</organism>
<keyword evidence="3 9" id="KW-0812">Transmembrane</keyword>
<evidence type="ECO:0000313" key="11">
    <source>
        <dbReference type="EMBL" id="KAJ7356376.1"/>
    </source>
</evidence>
<dbReference type="SMART" id="SM01381">
    <property type="entry name" value="7TM_GPCR_Srsx"/>
    <property type="match status" value="1"/>
</dbReference>
<keyword evidence="2" id="KW-1003">Cell membrane</keyword>
<keyword evidence="12" id="KW-1185">Reference proteome</keyword>
<dbReference type="Pfam" id="PF00001">
    <property type="entry name" value="7tm_1"/>
    <property type="match status" value="1"/>
</dbReference>
<protein>
    <recommendedName>
        <fullName evidence="10">G-protein coupled receptors family 1 profile domain-containing protein</fullName>
    </recommendedName>
</protein>
<evidence type="ECO:0000259" key="10">
    <source>
        <dbReference type="PROSITE" id="PS50262"/>
    </source>
</evidence>
<evidence type="ECO:0000256" key="6">
    <source>
        <dbReference type="ARBA" id="ARBA00023136"/>
    </source>
</evidence>
<dbReference type="InterPro" id="IPR017452">
    <property type="entry name" value="GPCR_Rhodpsn_7TM"/>
</dbReference>
<feature type="transmembrane region" description="Helical" evidence="9">
    <location>
        <begin position="171"/>
        <end position="199"/>
    </location>
</feature>
<dbReference type="Proteomes" id="UP001163046">
    <property type="component" value="Unassembled WGS sequence"/>
</dbReference>
<feature type="transmembrane region" description="Helical" evidence="9">
    <location>
        <begin position="145"/>
        <end position="165"/>
    </location>
</feature>
<keyword evidence="7" id="KW-0675">Receptor</keyword>
<dbReference type="Gene3D" id="1.20.1070.10">
    <property type="entry name" value="Rhodopsin 7-helix transmembrane proteins"/>
    <property type="match status" value="1"/>
</dbReference>
<evidence type="ECO:0000256" key="2">
    <source>
        <dbReference type="ARBA" id="ARBA00022475"/>
    </source>
</evidence>
<proteinExistence type="predicted"/>
<feature type="transmembrane region" description="Helical" evidence="9">
    <location>
        <begin position="26"/>
        <end position="50"/>
    </location>
</feature>
<evidence type="ECO:0000256" key="1">
    <source>
        <dbReference type="ARBA" id="ARBA00004651"/>
    </source>
</evidence>
<dbReference type="PRINTS" id="PR00237">
    <property type="entry name" value="GPCRRHODOPSN"/>
</dbReference>
<keyword evidence="8" id="KW-0807">Transducer</keyword>
<comment type="subcellular location">
    <subcellularLocation>
        <location evidence="1">Cell membrane</location>
        <topology evidence="1">Multi-pass membrane protein</topology>
    </subcellularLocation>
</comment>
<dbReference type="PANTHER" id="PTHR24248">
    <property type="entry name" value="ADRENERGIC RECEPTOR-RELATED G-PROTEIN COUPLED RECEPTOR"/>
    <property type="match status" value="1"/>
</dbReference>
<evidence type="ECO:0000256" key="5">
    <source>
        <dbReference type="ARBA" id="ARBA00023040"/>
    </source>
</evidence>
<feature type="transmembrane region" description="Helical" evidence="9">
    <location>
        <begin position="62"/>
        <end position="82"/>
    </location>
</feature>
<accession>A0A9X0CKS3</accession>
<dbReference type="GO" id="GO:0005886">
    <property type="term" value="C:plasma membrane"/>
    <property type="evidence" value="ECO:0007669"/>
    <property type="project" value="UniProtKB-SubCell"/>
</dbReference>
<dbReference type="SUPFAM" id="SSF81321">
    <property type="entry name" value="Family A G protein-coupled receptor-like"/>
    <property type="match status" value="1"/>
</dbReference>
<dbReference type="InterPro" id="IPR000276">
    <property type="entry name" value="GPCR_Rhodpsn"/>
</dbReference>
<feature type="transmembrane region" description="Helical" evidence="9">
    <location>
        <begin position="220"/>
        <end position="242"/>
    </location>
</feature>
<gene>
    <name evidence="11" type="ORF">OS493_025486</name>
</gene>
<evidence type="ECO:0000256" key="4">
    <source>
        <dbReference type="ARBA" id="ARBA00022989"/>
    </source>
</evidence>
<evidence type="ECO:0000256" key="7">
    <source>
        <dbReference type="ARBA" id="ARBA00023170"/>
    </source>
</evidence>
<feature type="transmembrane region" description="Helical" evidence="9">
    <location>
        <begin position="102"/>
        <end position="124"/>
    </location>
</feature>
<comment type="caution">
    <text evidence="11">The sequence shown here is derived from an EMBL/GenBank/DDBJ whole genome shotgun (WGS) entry which is preliminary data.</text>
</comment>
<keyword evidence="5" id="KW-0297">G-protein coupled receptor</keyword>
<feature type="domain" description="G-protein coupled receptors family 1 profile" evidence="10">
    <location>
        <begin position="42"/>
        <end position="272"/>
    </location>
</feature>
<name>A0A9X0CKS3_9CNID</name>
<evidence type="ECO:0000256" key="9">
    <source>
        <dbReference type="SAM" id="Phobius"/>
    </source>
</evidence>
<reference evidence="11" key="1">
    <citation type="submission" date="2023-01" db="EMBL/GenBank/DDBJ databases">
        <title>Genome assembly of the deep-sea coral Lophelia pertusa.</title>
        <authorList>
            <person name="Herrera S."/>
            <person name="Cordes E."/>
        </authorList>
    </citation>
    <scope>NUCLEOTIDE SEQUENCE</scope>
    <source>
        <strain evidence="11">USNM1676648</strain>
        <tissue evidence="11">Polyp</tissue>
    </source>
</reference>
<dbReference type="AlphaFoldDB" id="A0A9X0CKS3"/>
<evidence type="ECO:0000256" key="3">
    <source>
        <dbReference type="ARBA" id="ARBA00022692"/>
    </source>
</evidence>
<evidence type="ECO:0000256" key="8">
    <source>
        <dbReference type="ARBA" id="ARBA00023224"/>
    </source>
</evidence>
<keyword evidence="6 9" id="KW-0472">Membrane</keyword>
<evidence type="ECO:0000313" key="12">
    <source>
        <dbReference type="Proteomes" id="UP001163046"/>
    </source>
</evidence>
<keyword evidence="4 9" id="KW-1133">Transmembrane helix</keyword>
<dbReference type="EMBL" id="MU827322">
    <property type="protein sequence ID" value="KAJ7356376.1"/>
    <property type="molecule type" value="Genomic_DNA"/>
</dbReference>
<dbReference type="PROSITE" id="PS50262">
    <property type="entry name" value="G_PROTEIN_RECEP_F1_2"/>
    <property type="match status" value="1"/>
</dbReference>
<dbReference type="OrthoDB" id="6358729at2759"/>